<dbReference type="HOGENOM" id="CLU_3368202_0_0_10"/>
<evidence type="ECO:0000313" key="1">
    <source>
        <dbReference type="EMBL" id="CAZ98591.1"/>
    </source>
</evidence>
<reference evidence="1 2" key="2">
    <citation type="journal article" date="2012" name="Environ. Microbiol.">
        <title>Characterization of the first alginolytic operons in a marine bacterium: from their emergence in marine Flavobacteriia to their independent transfers to marine Proteobacteria and human gut Bacteroides.</title>
        <authorList>
            <person name="Thomas F."/>
            <person name="Barbeyron T."/>
            <person name="Tonon T."/>
            <person name="Genicot S."/>
            <person name="Czjzek M."/>
            <person name="Michel G."/>
        </authorList>
    </citation>
    <scope>NUCLEOTIDE SEQUENCE [LARGE SCALE GENOMIC DNA]</scope>
    <source>
        <strain evidence="2">DSM 12802 / CCUG 47099 / CIP 106680 / NCIMB 13871 / Dsij</strain>
    </source>
</reference>
<organism evidence="1 2">
    <name type="scientific">Zobellia galactanivorans (strain DSM 12802 / CCUG 47099 / CIP 106680 / NCIMB 13871 / Dsij)</name>
    <dbReference type="NCBI Taxonomy" id="63186"/>
    <lineage>
        <taxon>Bacteria</taxon>
        <taxon>Pseudomonadati</taxon>
        <taxon>Bacteroidota</taxon>
        <taxon>Flavobacteriia</taxon>
        <taxon>Flavobacteriales</taxon>
        <taxon>Flavobacteriaceae</taxon>
        <taxon>Zobellia</taxon>
    </lineage>
</organism>
<accession>G0L6R2</accession>
<dbReference type="EMBL" id="FP476056">
    <property type="protein sequence ID" value="CAZ98591.1"/>
    <property type="molecule type" value="Genomic_DNA"/>
</dbReference>
<dbReference type="KEGG" id="zga:ZOBELLIA_4456"/>
<sequence>MFHKVRNGLLVFFAKVNKIDKVPAEKWLHGWLFAL</sequence>
<proteinExistence type="predicted"/>
<name>G0L6R2_ZOBGA</name>
<keyword evidence="2" id="KW-1185">Reference proteome</keyword>
<dbReference type="Proteomes" id="UP000008898">
    <property type="component" value="Chromosome"/>
</dbReference>
<evidence type="ECO:0000313" key="2">
    <source>
        <dbReference type="Proteomes" id="UP000008898"/>
    </source>
</evidence>
<protein>
    <submittedName>
        <fullName evidence="1">Uncharacterized protein</fullName>
    </submittedName>
</protein>
<gene>
    <name evidence="1" type="ordered locus">zobellia_4456</name>
</gene>
<dbReference type="AlphaFoldDB" id="G0L6R2"/>
<reference evidence="2" key="1">
    <citation type="submission" date="2009-07" db="EMBL/GenBank/DDBJ databases">
        <title>Complete genome sequence of Zobellia galactanivorans Dsij.</title>
        <authorList>
            <consortium name="Genoscope - CEA"/>
        </authorList>
    </citation>
    <scope>NUCLEOTIDE SEQUENCE [LARGE SCALE GENOMIC DNA]</scope>
    <source>
        <strain evidence="2">DSM 12802 / CCUG 47099 / CIP 106680 / NCIMB 13871 / Dsij</strain>
    </source>
</reference>